<gene>
    <name evidence="1" type="ORF">WKV44_05200</name>
</gene>
<evidence type="ECO:0000313" key="2">
    <source>
        <dbReference type="Proteomes" id="UP001466331"/>
    </source>
</evidence>
<organism evidence="1 2">
    <name type="scientific">Rarispira pelagica</name>
    <dbReference type="NCBI Taxonomy" id="3141764"/>
    <lineage>
        <taxon>Bacteria</taxon>
        <taxon>Pseudomonadati</taxon>
        <taxon>Spirochaetota</taxon>
        <taxon>Spirochaetia</taxon>
        <taxon>Winmispirales</taxon>
        <taxon>Winmispiraceae</taxon>
        <taxon>Rarispira</taxon>
    </lineage>
</organism>
<protein>
    <recommendedName>
        <fullName evidence="3">Lipoprotein</fullName>
    </recommendedName>
</protein>
<dbReference type="PROSITE" id="PS51257">
    <property type="entry name" value="PROKAR_LIPOPROTEIN"/>
    <property type="match status" value="1"/>
</dbReference>
<dbReference type="Proteomes" id="UP001466331">
    <property type="component" value="Unassembled WGS sequence"/>
</dbReference>
<reference evidence="1 2" key="1">
    <citation type="submission" date="2024-03" db="EMBL/GenBank/DDBJ databases">
        <title>Ignisphaera cupida sp. nov., a hyperthermophilic hydrolytic archaeon from a hot spring of Kamchatka, and proposal of Ignisphaeraceae fam. nov.</title>
        <authorList>
            <person name="Podosokorskaya O.A."/>
            <person name="Elcheninov A.G."/>
            <person name="Maltseva A.I."/>
            <person name="Zayulina K.S."/>
            <person name="Novikov A."/>
            <person name="Merkel A.Y."/>
        </authorList>
    </citation>
    <scope>NUCLEOTIDE SEQUENCE [LARGE SCALE GENOMIC DNA]</scope>
    <source>
        <strain evidence="1 2">38H-sp</strain>
    </source>
</reference>
<keyword evidence="2" id="KW-1185">Reference proteome</keyword>
<evidence type="ECO:0000313" key="1">
    <source>
        <dbReference type="EMBL" id="MEM5947932.1"/>
    </source>
</evidence>
<comment type="caution">
    <text evidence="1">The sequence shown here is derived from an EMBL/GenBank/DDBJ whole genome shotgun (WGS) entry which is preliminary data.</text>
</comment>
<dbReference type="EMBL" id="JBCHKQ010000002">
    <property type="protein sequence ID" value="MEM5947932.1"/>
    <property type="molecule type" value="Genomic_DNA"/>
</dbReference>
<proteinExistence type="predicted"/>
<evidence type="ECO:0008006" key="3">
    <source>
        <dbReference type="Google" id="ProtNLM"/>
    </source>
</evidence>
<name>A0ABU9UB89_9SPIR</name>
<dbReference type="RefSeq" id="WP_420069378.1">
    <property type="nucleotide sequence ID" value="NZ_JBCHKQ010000002.1"/>
</dbReference>
<sequence length="208" mass="22878">MRSFKLVIILLLVFLSVSCISEDVKIEFKRDLSGTADVVYTVPLALVNTTASSTPPDPSKYEPLLPVPYSREVFEMELGEIDGIRLVSYDSKTTDTDMVISARLAFDNPDALSEWLSAGGQTLTVVQSNGSYEMSLKLFSPEDIPQDKETVDFINTFFSDYGFKLKITVFAPVSYTSAGVADGRTVSLEAPISDVILGKIPDTLVVRW</sequence>
<accession>A0ABU9UB89</accession>